<dbReference type="InterPro" id="IPR050173">
    <property type="entry name" value="ABC_transporter_C-like"/>
</dbReference>
<comment type="caution">
    <text evidence="12">The sequence shown here is derived from an EMBL/GenBank/DDBJ whole genome shotgun (WGS) entry which is preliminary data.</text>
</comment>
<gene>
    <name evidence="12" type="ORF">MVEN_01694000</name>
</gene>
<evidence type="ECO:0000256" key="3">
    <source>
        <dbReference type="ARBA" id="ARBA00022692"/>
    </source>
</evidence>
<dbReference type="InterPro" id="IPR027417">
    <property type="entry name" value="P-loop_NTPase"/>
</dbReference>
<keyword evidence="6 9" id="KW-1133">Transmembrane helix</keyword>
<evidence type="ECO:0000313" key="12">
    <source>
        <dbReference type="EMBL" id="KAF7344045.1"/>
    </source>
</evidence>
<feature type="transmembrane region" description="Helical" evidence="9">
    <location>
        <begin position="531"/>
        <end position="555"/>
    </location>
</feature>
<proteinExistence type="predicted"/>
<comment type="subcellular location">
    <subcellularLocation>
        <location evidence="1">Membrane</location>
        <topology evidence="1">Multi-pass membrane protein</topology>
    </subcellularLocation>
</comment>
<dbReference type="SUPFAM" id="SSF52540">
    <property type="entry name" value="P-loop containing nucleoside triphosphate hydrolases"/>
    <property type="match status" value="2"/>
</dbReference>
<keyword evidence="4" id="KW-0547">Nucleotide-binding</keyword>
<dbReference type="FunFam" id="3.40.50.300:FF:000838">
    <property type="entry name" value="ABC multidrug transporter (Eurofung)"/>
    <property type="match status" value="1"/>
</dbReference>
<keyword evidence="7 9" id="KW-0472">Membrane</keyword>
<dbReference type="OrthoDB" id="6500128at2759"/>
<dbReference type="PROSITE" id="PS00211">
    <property type="entry name" value="ABC_TRANSPORTER_1"/>
    <property type="match status" value="2"/>
</dbReference>
<feature type="transmembrane region" description="Helical" evidence="9">
    <location>
        <begin position="308"/>
        <end position="327"/>
    </location>
</feature>
<dbReference type="FunFam" id="3.40.50.300:FF:000997">
    <property type="entry name" value="Multidrug resistance-associated protein 1"/>
    <property type="match status" value="1"/>
</dbReference>
<dbReference type="InterPro" id="IPR017871">
    <property type="entry name" value="ABC_transporter-like_CS"/>
</dbReference>
<accession>A0A8H6XPL1</accession>
<dbReference type="Proteomes" id="UP000620124">
    <property type="component" value="Unassembled WGS sequence"/>
</dbReference>
<evidence type="ECO:0000256" key="1">
    <source>
        <dbReference type="ARBA" id="ARBA00004141"/>
    </source>
</evidence>
<evidence type="ECO:0000313" key="13">
    <source>
        <dbReference type="Proteomes" id="UP000620124"/>
    </source>
</evidence>
<evidence type="ECO:0000256" key="5">
    <source>
        <dbReference type="ARBA" id="ARBA00022840"/>
    </source>
</evidence>
<dbReference type="GO" id="GO:0005524">
    <property type="term" value="F:ATP binding"/>
    <property type="evidence" value="ECO:0007669"/>
    <property type="project" value="UniProtKB-KW"/>
</dbReference>
<dbReference type="CDD" id="cd03244">
    <property type="entry name" value="ABCC_MRP_domain2"/>
    <property type="match status" value="1"/>
</dbReference>
<dbReference type="GO" id="GO:0016020">
    <property type="term" value="C:membrane"/>
    <property type="evidence" value="ECO:0007669"/>
    <property type="project" value="UniProtKB-SubCell"/>
</dbReference>
<dbReference type="SMART" id="SM00382">
    <property type="entry name" value="AAA"/>
    <property type="match status" value="2"/>
</dbReference>
<evidence type="ECO:0000259" key="11">
    <source>
        <dbReference type="PROSITE" id="PS50929"/>
    </source>
</evidence>
<feature type="transmembrane region" description="Helical" evidence="9">
    <location>
        <begin position="1094"/>
        <end position="1118"/>
    </location>
</feature>
<reference evidence="12" key="1">
    <citation type="submission" date="2020-05" db="EMBL/GenBank/DDBJ databases">
        <title>Mycena genomes resolve the evolution of fungal bioluminescence.</title>
        <authorList>
            <person name="Tsai I.J."/>
        </authorList>
    </citation>
    <scope>NUCLEOTIDE SEQUENCE</scope>
    <source>
        <strain evidence="12">CCC161011</strain>
    </source>
</reference>
<sequence length="1462" mass="159860">MDLYSQDHFSSPAGYFSHEAGYSSQLKAPEFRPQSNLMTGAFNLVAFVILSSRILANRQAPTCLLRRFDILVALKTLFGVFYIAGAVTMLVCAEKDQTEWVLLSTGVATAITFVLASVSEHYHSIAPSTLTTLYAVVGTAFYSYPLWGLSEIHTLPVYLYADAAAAVSLFALIFLESTNKRSLLIPMNPPPAYESTLSFLVKPFFPHIVPLLYTGYRRRITLPELRDIPLYLRSDPATEKLMAALAIENKTSSRYLAKSTFRAFSGHFLSPIVPRLLVLAGTFSQVTLVEQMITYVSDKSIPKERGTLLIAAYFVVNVSLAIANYVYFERVNAFVVLYRSALTGSLYAKTLRLTSMAARELGQGAATTYMSVDVEKATSGFTTFHELWSAVVTIIVACTMLWFRAGYVMFAPLLYIIGLISVTSSISRFVGAAQKEWLKAVDVRIKLLTSVLGQLLPIKLGAYEAALEAKINALRKLETQALRSFLYYICTAGTISIAGGSASFFVTLAAYTVMLTNGWGNLPPLDASQLFTLFTLVTMLNGPLSTVGQMLPFLFASFASLQRIQGFLQLPEKAQSEVEEADLVDVNVNGAKESTVKVSLKECTFTWDKTHVLQDITLDLAPRELHMVVGSVASGKSTLLMSILEETTLVKGTVKVRANKIALASQTPFIYPGTLRANILLNSAYDEVLYNQVINACALRQDIETLPHRDLTKLGDKGTTLSGGQRQRLAIARAVYAQADLILLDDVFSALDGETEAHVFTSLFGPEGLLKGKTTVLVTHGIHHLANADKVIVMDAGTITHFGSFEEVRDAGATFALASIAEADAGNGQMAVTENSMAVAVVDEEEDEELKWTKEQASRRGAYAFYMKCTGVVRSFGLFALVAVWSGVGVFTTTAYLSMIASASSEHLSLWVAGYGALVIAFFLSMAVCQFYFVNALSGSTAPNIHAAELSGVLGSPISWIIKNPVGKILNRFSQDIRVADDEFPWGIINFSMMVLNLLGTFIFITMATPLLVFALPPLVVFGVYLLKFYLATSKQFRRLEAASKSPLYTLFGTTVAGLITVRAYRAQDFFRSQNAASVNASQGALHHQLGGQLFLRVFLLWFQAILACGVAVLTVWLRDTTSAAFLGVALARLVFLGVSLIVLLSSYASVENGSIAIHRIEEFAKLPKEEKTRLPDEIIINDHSAWPSAGSLTFSDFSMKYREDLPLALQNLSFTLQGGLKIGICGRTGSGKSSTVLALFRGIDQNLVTGKIVVDGVDISTVPLKQLRDSMSIVTQDPFLWHGTIRENLDVTNACTDAEIWETLKLVEMYDAVSALDDKLDHLVVDEESFSKGQRQLLCLGRALLRKKRILVLDESTSSMDHFTDETIRHIVDTQVQGITVLAIAHRISTIVNYDKILVLDSGSVAEFDSPQVLLSNPESRFARLAATQGIYHPDLVPSNATIKKLSDGTVVVVTDDLVDV</sequence>
<feature type="transmembrane region" description="Helical" evidence="9">
    <location>
        <begin position="68"/>
        <end position="88"/>
    </location>
</feature>
<dbReference type="InterPro" id="IPR003439">
    <property type="entry name" value="ABC_transporter-like_ATP-bd"/>
</dbReference>
<evidence type="ECO:0000256" key="7">
    <source>
        <dbReference type="ARBA" id="ARBA00023136"/>
    </source>
</evidence>
<dbReference type="InterPro" id="IPR011527">
    <property type="entry name" value="ABC1_TM_dom"/>
</dbReference>
<dbReference type="CDD" id="cd18579">
    <property type="entry name" value="ABC_6TM_ABCC_D1"/>
    <property type="match status" value="1"/>
</dbReference>
<dbReference type="Gene3D" id="1.20.1560.10">
    <property type="entry name" value="ABC transporter type 1, transmembrane domain"/>
    <property type="match status" value="2"/>
</dbReference>
<evidence type="ECO:0000256" key="4">
    <source>
        <dbReference type="ARBA" id="ARBA00022741"/>
    </source>
</evidence>
<dbReference type="CDD" id="cd03250">
    <property type="entry name" value="ABCC_MRP_domain1"/>
    <property type="match status" value="1"/>
</dbReference>
<feature type="transmembrane region" description="Helical" evidence="9">
    <location>
        <begin position="386"/>
        <end position="403"/>
    </location>
</feature>
<feature type="transmembrane region" description="Helical" evidence="9">
    <location>
        <begin position="485"/>
        <end position="511"/>
    </location>
</feature>
<feature type="transmembrane region" description="Helical" evidence="9">
    <location>
        <begin position="984"/>
        <end position="1005"/>
    </location>
</feature>
<feature type="transmembrane region" description="Helical" evidence="9">
    <location>
        <begin position="37"/>
        <end position="56"/>
    </location>
</feature>
<dbReference type="PANTHER" id="PTHR24223:SF399">
    <property type="entry name" value="ABC TRANSPORTER ATNG"/>
    <property type="match status" value="1"/>
</dbReference>
<evidence type="ECO:0000259" key="10">
    <source>
        <dbReference type="PROSITE" id="PS50893"/>
    </source>
</evidence>
<keyword evidence="5" id="KW-0067">ATP-binding</keyword>
<evidence type="ECO:0000256" key="6">
    <source>
        <dbReference type="ARBA" id="ARBA00022989"/>
    </source>
</evidence>
<organism evidence="12 13">
    <name type="scientific">Mycena venus</name>
    <dbReference type="NCBI Taxonomy" id="2733690"/>
    <lineage>
        <taxon>Eukaryota</taxon>
        <taxon>Fungi</taxon>
        <taxon>Dikarya</taxon>
        <taxon>Basidiomycota</taxon>
        <taxon>Agaricomycotina</taxon>
        <taxon>Agaricomycetes</taxon>
        <taxon>Agaricomycetidae</taxon>
        <taxon>Agaricales</taxon>
        <taxon>Marasmiineae</taxon>
        <taxon>Mycenaceae</taxon>
        <taxon>Mycena</taxon>
    </lineage>
</organism>
<keyword evidence="2" id="KW-0813">Transport</keyword>
<feature type="transmembrane region" description="Helical" evidence="9">
    <location>
        <begin position="100"/>
        <end position="118"/>
    </location>
</feature>
<dbReference type="PANTHER" id="PTHR24223">
    <property type="entry name" value="ATP-BINDING CASSETTE SUB-FAMILY C"/>
    <property type="match status" value="1"/>
</dbReference>
<feature type="transmembrane region" description="Helical" evidence="9">
    <location>
        <begin position="1124"/>
        <end position="1145"/>
    </location>
</feature>
<dbReference type="SUPFAM" id="SSF90123">
    <property type="entry name" value="ABC transporter transmembrane region"/>
    <property type="match status" value="2"/>
</dbReference>
<feature type="transmembrane region" description="Helical" evidence="9">
    <location>
        <begin position="409"/>
        <end position="430"/>
    </location>
</feature>
<evidence type="ECO:0000256" key="8">
    <source>
        <dbReference type="ARBA" id="ARBA00023180"/>
    </source>
</evidence>
<name>A0A8H6XPL1_9AGAR</name>
<keyword evidence="13" id="KW-1185">Reference proteome</keyword>
<feature type="transmembrane region" description="Helical" evidence="9">
    <location>
        <begin position="910"/>
        <end position="934"/>
    </location>
</feature>
<dbReference type="Pfam" id="PF00664">
    <property type="entry name" value="ABC_membrane"/>
    <property type="match status" value="2"/>
</dbReference>
<keyword evidence="3 9" id="KW-0812">Transmembrane</keyword>
<feature type="transmembrane region" description="Helical" evidence="9">
    <location>
        <begin position="876"/>
        <end position="898"/>
    </location>
</feature>
<dbReference type="GO" id="GO:0140359">
    <property type="term" value="F:ABC-type transporter activity"/>
    <property type="evidence" value="ECO:0007669"/>
    <property type="project" value="InterPro"/>
</dbReference>
<feature type="transmembrane region" description="Helical" evidence="9">
    <location>
        <begin position="125"/>
        <end position="145"/>
    </location>
</feature>
<evidence type="ECO:0000256" key="2">
    <source>
        <dbReference type="ARBA" id="ARBA00022448"/>
    </source>
</evidence>
<dbReference type="Gene3D" id="3.40.50.300">
    <property type="entry name" value="P-loop containing nucleotide triphosphate hydrolases"/>
    <property type="match status" value="2"/>
</dbReference>
<dbReference type="PROSITE" id="PS50893">
    <property type="entry name" value="ABC_TRANSPORTER_2"/>
    <property type="match status" value="2"/>
</dbReference>
<dbReference type="GO" id="GO:0016887">
    <property type="term" value="F:ATP hydrolysis activity"/>
    <property type="evidence" value="ECO:0007669"/>
    <property type="project" value="InterPro"/>
</dbReference>
<keyword evidence="8" id="KW-0325">Glycoprotein</keyword>
<feature type="domain" description="ABC transmembrane type-1" evidence="11">
    <location>
        <begin position="878"/>
        <end position="1153"/>
    </location>
</feature>
<feature type="domain" description="ABC transporter" evidence="10">
    <location>
        <begin position="1193"/>
        <end position="1428"/>
    </location>
</feature>
<dbReference type="PROSITE" id="PS50929">
    <property type="entry name" value="ABC_TM1F"/>
    <property type="match status" value="2"/>
</dbReference>
<evidence type="ECO:0000256" key="9">
    <source>
        <dbReference type="SAM" id="Phobius"/>
    </source>
</evidence>
<dbReference type="InterPro" id="IPR036640">
    <property type="entry name" value="ABC1_TM_sf"/>
</dbReference>
<dbReference type="InterPro" id="IPR044746">
    <property type="entry name" value="ABCC_6TM_D1"/>
</dbReference>
<dbReference type="CDD" id="cd18580">
    <property type="entry name" value="ABC_6TM_ABCC_D2"/>
    <property type="match status" value="1"/>
</dbReference>
<feature type="transmembrane region" description="Helical" evidence="9">
    <location>
        <begin position="1011"/>
        <end position="1031"/>
    </location>
</feature>
<dbReference type="InterPro" id="IPR044726">
    <property type="entry name" value="ABCC_6TM_D2"/>
</dbReference>
<protein>
    <recommendedName>
        <fullName evidence="14">P-loop containing nucleoside triphosphate hydrolase protein</fullName>
    </recommendedName>
</protein>
<dbReference type="InterPro" id="IPR003593">
    <property type="entry name" value="AAA+_ATPase"/>
</dbReference>
<dbReference type="EMBL" id="JACAZI010000015">
    <property type="protein sequence ID" value="KAF7344045.1"/>
    <property type="molecule type" value="Genomic_DNA"/>
</dbReference>
<feature type="domain" description="ABC transporter" evidence="10">
    <location>
        <begin position="598"/>
        <end position="821"/>
    </location>
</feature>
<dbReference type="Pfam" id="PF00005">
    <property type="entry name" value="ABC_tran"/>
    <property type="match status" value="2"/>
</dbReference>
<feature type="domain" description="ABC transmembrane type-1" evidence="11">
    <location>
        <begin position="276"/>
        <end position="556"/>
    </location>
</feature>
<evidence type="ECO:0008006" key="14">
    <source>
        <dbReference type="Google" id="ProtNLM"/>
    </source>
</evidence>
<feature type="transmembrane region" description="Helical" evidence="9">
    <location>
        <begin position="157"/>
        <end position="175"/>
    </location>
</feature>